<dbReference type="Proteomes" id="UP000563094">
    <property type="component" value="Unassembled WGS sequence"/>
</dbReference>
<keyword evidence="2" id="KW-1185">Reference proteome</keyword>
<dbReference type="EMBL" id="JACJIQ010000032">
    <property type="protein sequence ID" value="MBA9079833.1"/>
    <property type="molecule type" value="Genomic_DNA"/>
</dbReference>
<dbReference type="AlphaFoldDB" id="A0A839GPD5"/>
<protein>
    <submittedName>
        <fullName evidence="1">Uncharacterized protein</fullName>
    </submittedName>
</protein>
<proteinExistence type="predicted"/>
<accession>A0A839GPD5</accession>
<sequence>MPLQTSHIYKIRHLLLVCLVLLGLMPCGVKEALLGTVNVDYVKALNGSKTTAPFNSCQYTQSTDPLLSAVRQSKILKQAEPICFSCARFFLTRSAKTNHRCSPDYSGNSPPKYILYKRLKLDVA</sequence>
<evidence type="ECO:0000313" key="1">
    <source>
        <dbReference type="EMBL" id="MBA9079833.1"/>
    </source>
</evidence>
<comment type="caution">
    <text evidence="1">The sequence shown here is derived from an EMBL/GenBank/DDBJ whole genome shotgun (WGS) entry which is preliminary data.</text>
</comment>
<evidence type="ECO:0000313" key="2">
    <source>
        <dbReference type="Proteomes" id="UP000563094"/>
    </source>
</evidence>
<gene>
    <name evidence="1" type="ORF">FHS90_004574</name>
</gene>
<reference evidence="1 2" key="1">
    <citation type="submission" date="2020-08" db="EMBL/GenBank/DDBJ databases">
        <title>Genomic Encyclopedia of Type Strains, Phase IV (KMG-IV): sequencing the most valuable type-strain genomes for metagenomic binning, comparative biology and taxonomic classification.</title>
        <authorList>
            <person name="Goeker M."/>
        </authorList>
    </citation>
    <scope>NUCLEOTIDE SEQUENCE [LARGE SCALE GENOMIC DNA]</scope>
    <source>
        <strain evidence="1 2">DSM 29854</strain>
    </source>
</reference>
<name>A0A839GPD5_9BACT</name>
<organism evidence="1 2">
    <name type="scientific">Rufibacter quisquiliarum</name>
    <dbReference type="NCBI Taxonomy" id="1549639"/>
    <lineage>
        <taxon>Bacteria</taxon>
        <taxon>Pseudomonadati</taxon>
        <taxon>Bacteroidota</taxon>
        <taxon>Cytophagia</taxon>
        <taxon>Cytophagales</taxon>
        <taxon>Hymenobacteraceae</taxon>
        <taxon>Rufibacter</taxon>
    </lineage>
</organism>